<dbReference type="GO" id="GO:0050661">
    <property type="term" value="F:NADP binding"/>
    <property type="evidence" value="ECO:0007669"/>
    <property type="project" value="UniProtKB-UniRule"/>
</dbReference>
<dbReference type="PROSITE" id="PS01298">
    <property type="entry name" value="DAPB"/>
    <property type="match status" value="1"/>
</dbReference>
<evidence type="ECO:0000256" key="8">
    <source>
        <dbReference type="ARBA" id="ARBA00023154"/>
    </source>
</evidence>
<evidence type="ECO:0000313" key="17">
    <source>
        <dbReference type="Proteomes" id="UP000006048"/>
    </source>
</evidence>
<dbReference type="SUPFAM" id="SSF51735">
    <property type="entry name" value="NAD(P)-binding Rossmann-fold domains"/>
    <property type="match status" value="1"/>
</dbReference>
<keyword evidence="5 13" id="KW-0220">Diaminopimelate biosynthesis</keyword>
<evidence type="ECO:0000256" key="13">
    <source>
        <dbReference type="HAMAP-Rule" id="MF_00102"/>
    </source>
</evidence>
<evidence type="ECO:0000256" key="10">
    <source>
        <dbReference type="ARBA" id="ARBA00038983"/>
    </source>
</evidence>
<feature type="binding site" evidence="13">
    <location>
        <begin position="101"/>
        <end position="103"/>
    </location>
    <ligand>
        <name>NAD(+)</name>
        <dbReference type="ChEBI" id="CHEBI:57540"/>
    </ligand>
</feature>
<protein>
    <recommendedName>
        <fullName evidence="10 13">4-hydroxy-tetrahydrodipicolinate reductase</fullName>
        <shortName evidence="13">HTPA reductase</shortName>
        <ecNumber evidence="10 13">1.17.1.8</ecNumber>
    </recommendedName>
</protein>
<organism evidence="16 17">
    <name type="scientific">Turneriella parva (strain ATCC BAA-1111 / DSM 21527 / NCTC 11395 / H)</name>
    <name type="common">Leptospira parva</name>
    <dbReference type="NCBI Taxonomy" id="869212"/>
    <lineage>
        <taxon>Bacteria</taxon>
        <taxon>Pseudomonadati</taxon>
        <taxon>Spirochaetota</taxon>
        <taxon>Spirochaetia</taxon>
        <taxon>Leptospirales</taxon>
        <taxon>Leptospiraceae</taxon>
        <taxon>Turneriella</taxon>
    </lineage>
</organism>
<dbReference type="CDD" id="cd02274">
    <property type="entry name" value="DHDPR_N"/>
    <property type="match status" value="1"/>
</dbReference>
<dbReference type="GO" id="GO:0005829">
    <property type="term" value="C:cytosol"/>
    <property type="evidence" value="ECO:0007669"/>
    <property type="project" value="TreeGrafter"/>
</dbReference>
<dbReference type="PIRSF" id="PIRSF000161">
    <property type="entry name" value="DHPR"/>
    <property type="match status" value="1"/>
</dbReference>
<comment type="similarity">
    <text evidence="1 13">Belongs to the DapB family.</text>
</comment>
<reference evidence="16 17" key="1">
    <citation type="submission" date="2012-06" db="EMBL/GenBank/DDBJ databases">
        <title>The complete chromosome of genome of Turneriella parva DSM 21527.</title>
        <authorList>
            <consortium name="US DOE Joint Genome Institute (JGI-PGF)"/>
            <person name="Lucas S."/>
            <person name="Han J."/>
            <person name="Lapidus A."/>
            <person name="Bruce D."/>
            <person name="Goodwin L."/>
            <person name="Pitluck S."/>
            <person name="Peters L."/>
            <person name="Kyrpides N."/>
            <person name="Mavromatis K."/>
            <person name="Ivanova N."/>
            <person name="Mikhailova N."/>
            <person name="Chertkov O."/>
            <person name="Detter J.C."/>
            <person name="Tapia R."/>
            <person name="Han C."/>
            <person name="Land M."/>
            <person name="Hauser L."/>
            <person name="Markowitz V."/>
            <person name="Cheng J.-F."/>
            <person name="Hugenholtz P."/>
            <person name="Woyke T."/>
            <person name="Wu D."/>
            <person name="Gronow S."/>
            <person name="Wellnitz S."/>
            <person name="Brambilla E."/>
            <person name="Klenk H.-P."/>
            <person name="Eisen J.A."/>
        </authorList>
    </citation>
    <scope>NUCLEOTIDE SEQUENCE [LARGE SCALE GENOMIC DNA]</scope>
    <source>
        <strain evidence="17">ATCC BAA-1111 / DSM 21527 / NCTC 11395 / H</strain>
    </source>
</reference>
<dbReference type="InterPro" id="IPR000846">
    <property type="entry name" value="DapB_N"/>
</dbReference>
<comment type="function">
    <text evidence="13">Catalyzes the conversion of 4-hydroxy-tetrahydrodipicolinate (HTPA) to tetrahydrodipicolinate.</text>
</comment>
<evidence type="ECO:0000256" key="3">
    <source>
        <dbReference type="ARBA" id="ARBA00022605"/>
    </source>
</evidence>
<dbReference type="PANTHER" id="PTHR20836">
    <property type="entry name" value="DIHYDRODIPICOLINATE REDUCTASE"/>
    <property type="match status" value="1"/>
</dbReference>
<evidence type="ECO:0000259" key="14">
    <source>
        <dbReference type="Pfam" id="PF01113"/>
    </source>
</evidence>
<evidence type="ECO:0000256" key="9">
    <source>
        <dbReference type="ARBA" id="ARBA00037922"/>
    </source>
</evidence>
<dbReference type="FunFam" id="3.30.360.10:FF:000004">
    <property type="entry name" value="4-hydroxy-tetrahydrodipicolinate reductase"/>
    <property type="match status" value="1"/>
</dbReference>
<dbReference type="HAMAP" id="MF_00102">
    <property type="entry name" value="DapB"/>
    <property type="match status" value="1"/>
</dbReference>
<dbReference type="Gene3D" id="3.30.360.10">
    <property type="entry name" value="Dihydrodipicolinate Reductase, domain 2"/>
    <property type="match status" value="1"/>
</dbReference>
<dbReference type="InterPro" id="IPR036291">
    <property type="entry name" value="NAD(P)-bd_dom_sf"/>
</dbReference>
<dbReference type="Gene3D" id="3.40.50.720">
    <property type="entry name" value="NAD(P)-binding Rossmann-like Domain"/>
    <property type="match status" value="1"/>
</dbReference>
<dbReference type="AlphaFoldDB" id="I4B6Y0"/>
<feature type="binding site" evidence="13">
    <location>
        <begin position="169"/>
        <end position="170"/>
    </location>
    <ligand>
        <name>(S)-2,3,4,5-tetrahydrodipicolinate</name>
        <dbReference type="ChEBI" id="CHEBI:16845"/>
    </ligand>
</feature>
<dbReference type="SUPFAM" id="SSF55347">
    <property type="entry name" value="Glyceraldehyde-3-phosphate dehydrogenase-like, C-terminal domain"/>
    <property type="match status" value="1"/>
</dbReference>
<evidence type="ECO:0000259" key="15">
    <source>
        <dbReference type="Pfam" id="PF05173"/>
    </source>
</evidence>
<comment type="subunit">
    <text evidence="13">Homotetramer.</text>
</comment>
<dbReference type="NCBIfam" id="TIGR00036">
    <property type="entry name" value="dapB"/>
    <property type="match status" value="1"/>
</dbReference>
<comment type="catalytic activity">
    <reaction evidence="11 13">
        <text>(S)-2,3,4,5-tetrahydrodipicolinate + NADP(+) + H2O = (2S,4S)-4-hydroxy-2,3,4,5-tetrahydrodipicolinate + NADPH + H(+)</text>
        <dbReference type="Rhea" id="RHEA:35331"/>
        <dbReference type="ChEBI" id="CHEBI:15377"/>
        <dbReference type="ChEBI" id="CHEBI:15378"/>
        <dbReference type="ChEBI" id="CHEBI:16845"/>
        <dbReference type="ChEBI" id="CHEBI:57783"/>
        <dbReference type="ChEBI" id="CHEBI:58349"/>
        <dbReference type="ChEBI" id="CHEBI:67139"/>
        <dbReference type="EC" id="1.17.1.8"/>
    </reaction>
</comment>
<dbReference type="Pfam" id="PF05173">
    <property type="entry name" value="DapB_C"/>
    <property type="match status" value="1"/>
</dbReference>
<evidence type="ECO:0000256" key="12">
    <source>
        <dbReference type="ARBA" id="ARBA00049396"/>
    </source>
</evidence>
<evidence type="ECO:0000256" key="4">
    <source>
        <dbReference type="ARBA" id="ARBA00022857"/>
    </source>
</evidence>
<dbReference type="EC" id="1.17.1.8" evidence="10 13"/>
<dbReference type="GO" id="GO:0019877">
    <property type="term" value="P:diaminopimelate biosynthetic process"/>
    <property type="evidence" value="ECO:0007669"/>
    <property type="project" value="UniProtKB-UniRule"/>
</dbReference>
<evidence type="ECO:0000256" key="5">
    <source>
        <dbReference type="ARBA" id="ARBA00022915"/>
    </source>
</evidence>
<evidence type="ECO:0000256" key="2">
    <source>
        <dbReference type="ARBA" id="ARBA00022490"/>
    </source>
</evidence>
<keyword evidence="8 13" id="KW-0457">Lysine biosynthesis</keyword>
<evidence type="ECO:0000256" key="7">
    <source>
        <dbReference type="ARBA" id="ARBA00023027"/>
    </source>
</evidence>
<dbReference type="HOGENOM" id="CLU_047479_2_1_12"/>
<dbReference type="PATRIC" id="fig|869212.3.peg.2410"/>
<dbReference type="GO" id="GO:0009089">
    <property type="term" value="P:lysine biosynthetic process via diaminopimelate"/>
    <property type="evidence" value="ECO:0007669"/>
    <property type="project" value="UniProtKB-UniRule"/>
</dbReference>
<feature type="binding site" evidence="13">
    <location>
        <begin position="7"/>
        <end position="12"/>
    </location>
    <ligand>
        <name>NAD(+)</name>
        <dbReference type="ChEBI" id="CHEBI:57540"/>
    </ligand>
</feature>
<dbReference type="InterPro" id="IPR023940">
    <property type="entry name" value="DHDPR_bac"/>
</dbReference>
<dbReference type="PANTHER" id="PTHR20836:SF0">
    <property type="entry name" value="4-HYDROXY-TETRAHYDRODIPICOLINATE REDUCTASE 1, CHLOROPLASTIC-RELATED"/>
    <property type="match status" value="1"/>
</dbReference>
<name>I4B6Y0_TURPD</name>
<comment type="subcellular location">
    <subcellularLocation>
        <location evidence="13">Cytoplasm</location>
    </subcellularLocation>
</comment>
<comment type="catalytic activity">
    <reaction evidence="12 13">
        <text>(S)-2,3,4,5-tetrahydrodipicolinate + NAD(+) + H2O = (2S,4S)-4-hydroxy-2,3,4,5-tetrahydrodipicolinate + NADH + H(+)</text>
        <dbReference type="Rhea" id="RHEA:35323"/>
        <dbReference type="ChEBI" id="CHEBI:15377"/>
        <dbReference type="ChEBI" id="CHEBI:15378"/>
        <dbReference type="ChEBI" id="CHEBI:16845"/>
        <dbReference type="ChEBI" id="CHEBI:57540"/>
        <dbReference type="ChEBI" id="CHEBI:57945"/>
        <dbReference type="ChEBI" id="CHEBI:67139"/>
        <dbReference type="EC" id="1.17.1.8"/>
    </reaction>
</comment>
<comment type="caution">
    <text evidence="13">Was originally thought to be a dihydrodipicolinate reductase (DHDPR), catalyzing the conversion of dihydrodipicolinate to tetrahydrodipicolinate. However, it was shown in E.coli that the substrate of the enzymatic reaction is not dihydrodipicolinate (DHDP) but in fact (2S,4S)-4-hydroxy-2,3,4,5-tetrahydrodipicolinic acid (HTPA), the product released by the DapA-catalyzed reaction.</text>
</comment>
<evidence type="ECO:0000256" key="11">
    <source>
        <dbReference type="ARBA" id="ARBA00049080"/>
    </source>
</evidence>
<feature type="active site" description="Proton donor/acceptor" evidence="13">
    <location>
        <position position="159"/>
    </location>
</feature>
<keyword evidence="6 13" id="KW-0560">Oxidoreductase</keyword>
<dbReference type="InterPro" id="IPR022664">
    <property type="entry name" value="DapB_N_CS"/>
</dbReference>
<dbReference type="Pfam" id="PF01113">
    <property type="entry name" value="DapB_N"/>
    <property type="match status" value="1"/>
</dbReference>
<comment type="pathway">
    <text evidence="9 13">Amino-acid biosynthesis; L-lysine biosynthesis via DAP pathway; (S)-tetrahydrodipicolinate from L-aspartate: step 4/4.</text>
</comment>
<keyword evidence="17" id="KW-1185">Reference proteome</keyword>
<dbReference type="InterPro" id="IPR022663">
    <property type="entry name" value="DapB_C"/>
</dbReference>
<keyword evidence="3 13" id="KW-0028">Amino-acid biosynthesis</keyword>
<evidence type="ECO:0000313" key="16">
    <source>
        <dbReference type="EMBL" id="AFM13037.1"/>
    </source>
</evidence>
<feature type="binding site" evidence="13">
    <location>
        <begin position="125"/>
        <end position="128"/>
    </location>
    <ligand>
        <name>NAD(+)</name>
        <dbReference type="ChEBI" id="CHEBI:57540"/>
    </ligand>
</feature>
<keyword evidence="7 13" id="KW-0520">NAD</keyword>
<dbReference type="GO" id="GO:0016726">
    <property type="term" value="F:oxidoreductase activity, acting on CH or CH2 groups, NAD or NADP as acceptor"/>
    <property type="evidence" value="ECO:0007669"/>
    <property type="project" value="UniProtKB-UniRule"/>
</dbReference>
<evidence type="ECO:0000256" key="1">
    <source>
        <dbReference type="ARBA" id="ARBA00006642"/>
    </source>
</evidence>
<dbReference type="STRING" id="869212.Turpa_2395"/>
<comment type="caution">
    <text evidence="13">Lacks conserved residue(s) required for the propagation of feature annotation.</text>
</comment>
<dbReference type="EMBL" id="CP002959">
    <property type="protein sequence ID" value="AFM13037.1"/>
    <property type="molecule type" value="Genomic_DNA"/>
</dbReference>
<dbReference type="KEGG" id="tpx:Turpa_2395"/>
<feature type="binding site" evidence="13">
    <location>
        <position position="160"/>
    </location>
    <ligand>
        <name>(S)-2,3,4,5-tetrahydrodipicolinate</name>
        <dbReference type="ChEBI" id="CHEBI:16845"/>
    </ligand>
</feature>
<dbReference type="GO" id="GO:0051287">
    <property type="term" value="F:NAD binding"/>
    <property type="evidence" value="ECO:0007669"/>
    <property type="project" value="UniProtKB-UniRule"/>
</dbReference>
<dbReference type="GO" id="GO:0008839">
    <property type="term" value="F:4-hydroxy-tetrahydrodipicolinate reductase"/>
    <property type="evidence" value="ECO:0007669"/>
    <property type="project" value="UniProtKB-UniRule"/>
</dbReference>
<feature type="domain" description="Dihydrodipicolinate reductase N-terminal" evidence="14">
    <location>
        <begin position="1"/>
        <end position="128"/>
    </location>
</feature>
<keyword evidence="2 13" id="KW-0963">Cytoplasm</keyword>
<keyword evidence="4 13" id="KW-0521">NADP</keyword>
<dbReference type="Proteomes" id="UP000006048">
    <property type="component" value="Chromosome"/>
</dbReference>
<feature type="active site" description="Proton donor" evidence="13">
    <location>
        <position position="163"/>
    </location>
</feature>
<sequence length="270" mass="28574">MQFGIVGALGRMGRAIATRAASHAGTQNFASLQLTAPIEYAAHPDLGKTYRAVTGIGFDAEIVPLAKAKIPSGGLIDFSHASTVIESLRKAAETGAPVVVGTTGFTPEQRKALEAMATKIPLIIASNMAIGVNVLFALVEQAGRALAPHGFDPEVMEIHHNLKKDSPSGTAVTIKEGLLRAYGFDESHVLYGREGMIGERKQEEVGVMALRGGDVVGDHTVYFLGNGERIEIKHQATNRDTFAAGALAALKFLQGKKPGLYSMKDVLGLN</sequence>
<evidence type="ECO:0000256" key="6">
    <source>
        <dbReference type="ARBA" id="ARBA00023002"/>
    </source>
</evidence>
<accession>I4B6Y0</accession>
<dbReference type="UniPathway" id="UPA00034">
    <property type="reaction ID" value="UER00018"/>
</dbReference>
<gene>
    <name evidence="13" type="primary">dapB</name>
    <name evidence="16" type="ordered locus">Turpa_2395</name>
</gene>
<feature type="domain" description="Dihydrodipicolinate reductase C-terminal" evidence="15">
    <location>
        <begin position="131"/>
        <end position="267"/>
    </location>
</feature>
<proteinExistence type="inferred from homology"/>